<dbReference type="Gene3D" id="2.60.40.740">
    <property type="match status" value="1"/>
</dbReference>
<comment type="subcellular location">
    <subcellularLocation>
        <location evidence="1">Secreted</location>
        <location evidence="1">Cell wall</location>
        <topology evidence="1">Peptidoglycan-anchor</topology>
    </subcellularLocation>
</comment>
<dbReference type="Gene3D" id="2.60.40.1280">
    <property type="match status" value="1"/>
</dbReference>
<keyword evidence="4 8" id="KW-0732">Signal</keyword>
<feature type="compositionally biased region" description="Low complexity" evidence="6">
    <location>
        <begin position="486"/>
        <end position="576"/>
    </location>
</feature>
<organism evidence="10 11">
    <name type="scientific">Corynebacterium kalinowskii</name>
    <dbReference type="NCBI Taxonomy" id="2675216"/>
    <lineage>
        <taxon>Bacteria</taxon>
        <taxon>Bacillati</taxon>
        <taxon>Actinomycetota</taxon>
        <taxon>Actinomycetes</taxon>
        <taxon>Mycobacteriales</taxon>
        <taxon>Corynebacteriaceae</taxon>
        <taxon>Corynebacterium</taxon>
    </lineage>
</organism>
<keyword evidence="5" id="KW-0572">Peptidoglycan-anchor</keyword>
<proteinExistence type="predicted"/>
<dbReference type="InterPro" id="IPR008966">
    <property type="entry name" value="Adhesion_dom_sf"/>
</dbReference>
<dbReference type="Proteomes" id="UP000427071">
    <property type="component" value="Chromosome"/>
</dbReference>
<feature type="transmembrane region" description="Helical" evidence="7">
    <location>
        <begin position="679"/>
        <end position="696"/>
    </location>
</feature>
<dbReference type="AlphaFoldDB" id="A0A6B8VC90"/>
<feature type="chain" id="PRO_5025652426" description="SDR-like Ig domain-containing protein" evidence="8">
    <location>
        <begin position="39"/>
        <end position="702"/>
    </location>
</feature>
<feature type="domain" description="SDR-like Ig" evidence="9">
    <location>
        <begin position="57"/>
        <end position="145"/>
    </location>
</feature>
<reference evidence="11" key="1">
    <citation type="submission" date="2019-11" db="EMBL/GenBank/DDBJ databases">
        <title>Complete genome sequence of Corynebacterium kalinowskii 1959, a novel Corynebacterium species isolated from soil of a small paddock in Vilsendorf, Germany.</title>
        <authorList>
            <person name="Schaffert L."/>
            <person name="Ruwe M."/>
            <person name="Milse J."/>
            <person name="Hanuschka K."/>
            <person name="Ortseifen V."/>
            <person name="Droste J."/>
            <person name="Brandt D."/>
            <person name="Schlueter L."/>
            <person name="Kutter Y."/>
            <person name="Vinke S."/>
            <person name="Viehoefer P."/>
            <person name="Jacob L."/>
            <person name="Luebke N.-C."/>
            <person name="Schulte-Berndt E."/>
            <person name="Hain C."/>
            <person name="Linder M."/>
            <person name="Schmidt P."/>
            <person name="Wollenschlaeger L."/>
            <person name="Luttermann T."/>
            <person name="Thieme E."/>
            <person name="Hassa J."/>
            <person name="Haak M."/>
            <person name="Wittchen M."/>
            <person name="Mentz A."/>
            <person name="Persicke M."/>
            <person name="Busche T."/>
            <person name="Ruckert C."/>
        </authorList>
    </citation>
    <scope>NUCLEOTIDE SEQUENCE [LARGE SCALE GENOMIC DNA]</scope>
    <source>
        <strain evidence="11">1959</strain>
    </source>
</reference>
<keyword evidence="3" id="KW-0964">Secreted</keyword>
<evidence type="ECO:0000313" key="10">
    <source>
        <dbReference type="EMBL" id="QGU01763.1"/>
    </source>
</evidence>
<dbReference type="Pfam" id="PF17961">
    <property type="entry name" value="Big_8"/>
    <property type="match status" value="1"/>
</dbReference>
<evidence type="ECO:0000256" key="6">
    <source>
        <dbReference type="SAM" id="MobiDB-lite"/>
    </source>
</evidence>
<gene>
    <name evidence="10" type="ORF">CKALI_04420</name>
</gene>
<dbReference type="EMBL" id="CP046452">
    <property type="protein sequence ID" value="QGU01763.1"/>
    <property type="molecule type" value="Genomic_DNA"/>
</dbReference>
<evidence type="ECO:0000256" key="4">
    <source>
        <dbReference type="ARBA" id="ARBA00022729"/>
    </source>
</evidence>
<keyword evidence="7" id="KW-1133">Transmembrane helix</keyword>
<accession>A0A6B8VC90</accession>
<feature type="compositionally biased region" description="Low complexity" evidence="6">
    <location>
        <begin position="460"/>
        <end position="478"/>
    </location>
</feature>
<evidence type="ECO:0000313" key="11">
    <source>
        <dbReference type="Proteomes" id="UP000427071"/>
    </source>
</evidence>
<keyword evidence="11" id="KW-1185">Reference proteome</keyword>
<dbReference type="SUPFAM" id="SSF49401">
    <property type="entry name" value="Bacterial adhesins"/>
    <property type="match status" value="1"/>
</dbReference>
<feature type="signal peptide" evidence="8">
    <location>
        <begin position="1"/>
        <end position="38"/>
    </location>
</feature>
<evidence type="ECO:0000256" key="3">
    <source>
        <dbReference type="ARBA" id="ARBA00022525"/>
    </source>
</evidence>
<feature type="region of interest" description="Disordered" evidence="6">
    <location>
        <begin position="460"/>
        <end position="667"/>
    </location>
</feature>
<protein>
    <recommendedName>
        <fullName evidence="9">SDR-like Ig domain-containing protein</fullName>
    </recommendedName>
</protein>
<name>A0A6B8VC90_9CORY</name>
<dbReference type="KEGG" id="ckw:CKALI_04420"/>
<dbReference type="RefSeq" id="WP_197079766.1">
    <property type="nucleotide sequence ID" value="NZ_CP046452.1"/>
</dbReference>
<evidence type="ECO:0000256" key="5">
    <source>
        <dbReference type="ARBA" id="ARBA00023088"/>
    </source>
</evidence>
<dbReference type="InterPro" id="IPR011252">
    <property type="entry name" value="Fibrogen-bd_dom1"/>
</dbReference>
<keyword evidence="7" id="KW-0472">Membrane</keyword>
<keyword evidence="7" id="KW-0812">Transmembrane</keyword>
<evidence type="ECO:0000259" key="9">
    <source>
        <dbReference type="Pfam" id="PF17961"/>
    </source>
</evidence>
<evidence type="ECO:0000256" key="1">
    <source>
        <dbReference type="ARBA" id="ARBA00004168"/>
    </source>
</evidence>
<dbReference type="InterPro" id="IPR041171">
    <property type="entry name" value="SDR_Ig"/>
</dbReference>
<feature type="compositionally biased region" description="Pro residues" evidence="6">
    <location>
        <begin position="577"/>
        <end position="589"/>
    </location>
</feature>
<evidence type="ECO:0000256" key="8">
    <source>
        <dbReference type="SAM" id="SignalP"/>
    </source>
</evidence>
<sequence length="702" mass="73186">MSAIRSYFSDTARRAIALLAVCALVVLGFASFNPSAQAAVGDIELGNPELITTDGTLEQWDTARINIDWSAPEGIVGGESFQVDFPEEIAPPNDFTFPLVNSENTVGGSCTVSTASRNMVCTLNDAFANMDNVQGTVSVQVQARKVTEPGDTTVEIVLDGEVVIIELPEDGIIGPETPAIEDSQKWGWSENNYSTFVWPVLIAGSDIAELGEAPLEIYDELGAGHVYVDDPNNFTFYQMTTEEFQADPWHPAGENILPIGSLYVNDSRTAANITVAAPAGGWDENKTYVLFYRTETTDGKPAPNQAQFTNTATVNGQELTSTVIRKGEGTGTIDGVPRASFDIQKVMSDSSASLPVGTTFTVQATIDSPNDAFDEVKTYEVIPGEVTNGGIELPVNTKVTLTEINLPEIDGFTFSTPKFSTIDEGDGNIVISDDGKTATLTIAAQTNAVVKLTNEITPIPVVTPTKTPTPTPTTSATPTPTPTVTPTPTSTATPTPTTSATPTPTKTPTSTPTPTTTATPTPTKTPTSTPTVTPTPTTSATPTPTSSVTPTPTSTPTVTPSKTPTATPTPTTSVTPSPTPSETPSPTPTKTPDRGIPIIPIPIPIPGSSGSSDGGNPTPPNPVVPGPQTGGDSQTPPVADRGDAVLGVSNPPASQQPQKQSPQSRVNRVLANTGANPEIALGLGTILAAIGVGLLIRSRRFE</sequence>
<dbReference type="GO" id="GO:0007155">
    <property type="term" value="P:cell adhesion"/>
    <property type="evidence" value="ECO:0007669"/>
    <property type="project" value="InterPro"/>
</dbReference>
<feature type="compositionally biased region" description="Low complexity" evidence="6">
    <location>
        <begin position="606"/>
        <end position="616"/>
    </location>
</feature>
<evidence type="ECO:0000256" key="2">
    <source>
        <dbReference type="ARBA" id="ARBA00022512"/>
    </source>
</evidence>
<keyword evidence="2" id="KW-0134">Cell wall</keyword>
<evidence type="ECO:0000256" key="7">
    <source>
        <dbReference type="SAM" id="Phobius"/>
    </source>
</evidence>
<feature type="compositionally biased region" description="Low complexity" evidence="6">
    <location>
        <begin position="649"/>
        <end position="664"/>
    </location>
</feature>